<dbReference type="EC" id="5.6.2.4" evidence="5"/>
<organism evidence="7 8">
    <name type="scientific">Rhizophagus irregularis</name>
    <dbReference type="NCBI Taxonomy" id="588596"/>
    <lineage>
        <taxon>Eukaryota</taxon>
        <taxon>Fungi</taxon>
        <taxon>Fungi incertae sedis</taxon>
        <taxon>Mucoromycota</taxon>
        <taxon>Glomeromycotina</taxon>
        <taxon>Glomeromycetes</taxon>
        <taxon>Glomerales</taxon>
        <taxon>Glomeraceae</taxon>
        <taxon>Rhizophagus</taxon>
    </lineage>
</organism>
<sequence length="65" mass="7275">ISERLLQLGLSVASYHAGKDALDRQFIQQQFIEGSLDWIVATNSFGMGVNKQDVRQVIHFSIPSN</sequence>
<dbReference type="PANTHER" id="PTHR13710:SF105">
    <property type="entry name" value="ATP-DEPENDENT DNA HELICASE Q1"/>
    <property type="match status" value="1"/>
</dbReference>
<dbReference type="GO" id="GO:0030894">
    <property type="term" value="C:replisome"/>
    <property type="evidence" value="ECO:0007669"/>
    <property type="project" value="TreeGrafter"/>
</dbReference>
<evidence type="ECO:0000256" key="1">
    <source>
        <dbReference type="ARBA" id="ARBA00005446"/>
    </source>
</evidence>
<keyword evidence="3" id="KW-0413">Isomerase</keyword>
<evidence type="ECO:0000313" key="7">
    <source>
        <dbReference type="EMBL" id="PKC53458.1"/>
    </source>
</evidence>
<proteinExistence type="inferred from homology"/>
<evidence type="ECO:0000256" key="5">
    <source>
        <dbReference type="ARBA" id="ARBA00034808"/>
    </source>
</evidence>
<dbReference type="InterPro" id="IPR027417">
    <property type="entry name" value="P-loop_NTPase"/>
</dbReference>
<dbReference type="InterPro" id="IPR001650">
    <property type="entry name" value="Helicase_C-like"/>
</dbReference>
<dbReference type="GO" id="GO:0003677">
    <property type="term" value="F:DNA binding"/>
    <property type="evidence" value="ECO:0007669"/>
    <property type="project" value="UniProtKB-KW"/>
</dbReference>
<name>A0A2N0QQX1_9GLOM</name>
<protein>
    <recommendedName>
        <fullName evidence="5">DNA 3'-5' helicase</fullName>
        <ecNumber evidence="5">5.6.2.4</ecNumber>
    </recommendedName>
</protein>
<comment type="similarity">
    <text evidence="1">Belongs to the helicase family. RecQ subfamily.</text>
</comment>
<dbReference type="SUPFAM" id="SSF52540">
    <property type="entry name" value="P-loop containing nucleoside triphosphate hydrolases"/>
    <property type="match status" value="1"/>
</dbReference>
<dbReference type="GO" id="GO:0006310">
    <property type="term" value="P:DNA recombination"/>
    <property type="evidence" value="ECO:0007669"/>
    <property type="project" value="TreeGrafter"/>
</dbReference>
<dbReference type="Proteomes" id="UP000232688">
    <property type="component" value="Unassembled WGS sequence"/>
</dbReference>
<feature type="non-terminal residue" evidence="7">
    <location>
        <position position="65"/>
    </location>
</feature>
<feature type="non-terminal residue" evidence="7">
    <location>
        <position position="1"/>
    </location>
</feature>
<reference evidence="7 8" key="2">
    <citation type="submission" date="2017-10" db="EMBL/GenBank/DDBJ databases">
        <title>Genome analyses suggest a sexual origin of heterokaryosis in a supposedly ancient asexual fungus.</title>
        <authorList>
            <person name="Corradi N."/>
            <person name="Sedzielewska K."/>
            <person name="Noel J."/>
            <person name="Charron P."/>
            <person name="Farinelli L."/>
            <person name="Marton T."/>
            <person name="Kruger M."/>
            <person name="Pelin A."/>
            <person name="Brachmann A."/>
            <person name="Corradi N."/>
        </authorList>
    </citation>
    <scope>NUCLEOTIDE SEQUENCE [LARGE SCALE GENOMIC DNA]</scope>
    <source>
        <strain evidence="7 8">A1</strain>
    </source>
</reference>
<dbReference type="PANTHER" id="PTHR13710">
    <property type="entry name" value="DNA HELICASE RECQ FAMILY MEMBER"/>
    <property type="match status" value="1"/>
</dbReference>
<dbReference type="EMBL" id="LLXH01004198">
    <property type="protein sequence ID" value="PKC53458.1"/>
    <property type="molecule type" value="Genomic_DNA"/>
</dbReference>
<reference evidence="7 8" key="1">
    <citation type="submission" date="2017-10" db="EMBL/GenBank/DDBJ databases">
        <title>Extensive intraspecific genome diversity in a model arbuscular mycorrhizal fungus.</title>
        <authorList>
            <person name="Chen E.C.H."/>
            <person name="Morin E."/>
            <person name="Baudet D."/>
            <person name="Noel J."/>
            <person name="Ndikumana S."/>
            <person name="Charron P."/>
            <person name="St-Onge C."/>
            <person name="Giorgi J."/>
            <person name="Grigoriev I.V."/>
            <person name="Roux C."/>
            <person name="Martin F.M."/>
            <person name="Corradi N."/>
        </authorList>
    </citation>
    <scope>NUCLEOTIDE SEQUENCE [LARGE SCALE GENOMIC DNA]</scope>
    <source>
        <strain evidence="7 8">A1</strain>
    </source>
</reference>
<evidence type="ECO:0000256" key="3">
    <source>
        <dbReference type="ARBA" id="ARBA00023235"/>
    </source>
</evidence>
<dbReference type="PROSITE" id="PS51194">
    <property type="entry name" value="HELICASE_CTER"/>
    <property type="match status" value="1"/>
</dbReference>
<evidence type="ECO:0000256" key="2">
    <source>
        <dbReference type="ARBA" id="ARBA00023125"/>
    </source>
</evidence>
<dbReference type="GO" id="GO:0005737">
    <property type="term" value="C:cytoplasm"/>
    <property type="evidence" value="ECO:0007669"/>
    <property type="project" value="TreeGrafter"/>
</dbReference>
<dbReference type="GO" id="GO:0043138">
    <property type="term" value="F:3'-5' DNA helicase activity"/>
    <property type="evidence" value="ECO:0007669"/>
    <property type="project" value="UniProtKB-EC"/>
</dbReference>
<comment type="catalytic activity">
    <reaction evidence="4">
        <text>Couples ATP hydrolysis with the unwinding of duplex DNA by translocating in the 3'-5' direction.</text>
        <dbReference type="EC" id="5.6.2.4"/>
    </reaction>
</comment>
<keyword evidence="2" id="KW-0238">DNA-binding</keyword>
<accession>A0A2N0QQX1</accession>
<feature type="domain" description="Helicase C-terminal" evidence="6">
    <location>
        <begin position="1"/>
        <end position="65"/>
    </location>
</feature>
<dbReference type="AlphaFoldDB" id="A0A2N0QQX1"/>
<gene>
    <name evidence="7" type="ORF">RhiirA1_479252</name>
</gene>
<dbReference type="Pfam" id="PF00271">
    <property type="entry name" value="Helicase_C"/>
    <property type="match status" value="1"/>
</dbReference>
<comment type="caution">
    <text evidence="7">The sequence shown here is derived from an EMBL/GenBank/DDBJ whole genome shotgun (WGS) entry which is preliminary data.</text>
</comment>
<dbReference type="Gene3D" id="3.40.50.300">
    <property type="entry name" value="P-loop containing nucleotide triphosphate hydrolases"/>
    <property type="match status" value="1"/>
</dbReference>
<evidence type="ECO:0000256" key="4">
    <source>
        <dbReference type="ARBA" id="ARBA00034617"/>
    </source>
</evidence>
<evidence type="ECO:0000259" key="6">
    <source>
        <dbReference type="PROSITE" id="PS51194"/>
    </source>
</evidence>
<evidence type="ECO:0000313" key="8">
    <source>
        <dbReference type="Proteomes" id="UP000232688"/>
    </source>
</evidence>
<dbReference type="GO" id="GO:0006281">
    <property type="term" value="P:DNA repair"/>
    <property type="evidence" value="ECO:0007669"/>
    <property type="project" value="TreeGrafter"/>
</dbReference>
<dbReference type="VEuPathDB" id="FungiDB:RhiirA1_479252"/>
<dbReference type="GO" id="GO:0009378">
    <property type="term" value="F:four-way junction helicase activity"/>
    <property type="evidence" value="ECO:0007669"/>
    <property type="project" value="TreeGrafter"/>
</dbReference>